<evidence type="ECO:0000313" key="3">
    <source>
        <dbReference type="Proteomes" id="UP000301870"/>
    </source>
</evidence>
<keyword evidence="2" id="KW-0732">Signal</keyword>
<dbReference type="KEGG" id="sliu:111360859"/>
<dbReference type="Proteomes" id="UP000301870">
    <property type="component" value="Chromosome Z"/>
</dbReference>
<accession>A0A9J7J1A8</accession>
<proteinExistence type="predicted"/>
<dbReference type="AlphaFoldDB" id="A0A9J7J1A8"/>
<feature type="signal peptide" evidence="2">
    <location>
        <begin position="1"/>
        <end position="24"/>
    </location>
</feature>
<organism evidence="3 4">
    <name type="scientific">Spodoptera litura</name>
    <name type="common">Asian cotton leafworm</name>
    <dbReference type="NCBI Taxonomy" id="69820"/>
    <lineage>
        <taxon>Eukaryota</taxon>
        <taxon>Metazoa</taxon>
        <taxon>Ecdysozoa</taxon>
        <taxon>Arthropoda</taxon>
        <taxon>Hexapoda</taxon>
        <taxon>Insecta</taxon>
        <taxon>Pterygota</taxon>
        <taxon>Neoptera</taxon>
        <taxon>Endopterygota</taxon>
        <taxon>Lepidoptera</taxon>
        <taxon>Glossata</taxon>
        <taxon>Ditrysia</taxon>
        <taxon>Noctuoidea</taxon>
        <taxon>Noctuidae</taxon>
        <taxon>Amphipyrinae</taxon>
        <taxon>Spodoptera</taxon>
    </lineage>
</organism>
<evidence type="ECO:0000256" key="2">
    <source>
        <dbReference type="SAM" id="SignalP"/>
    </source>
</evidence>
<name>A0A9J7J1A8_SPOLT</name>
<evidence type="ECO:0000313" key="4">
    <source>
        <dbReference type="RefSeq" id="XP_022832904.1"/>
    </source>
</evidence>
<feature type="compositionally biased region" description="Basic residues" evidence="1">
    <location>
        <begin position="305"/>
        <end position="314"/>
    </location>
</feature>
<dbReference type="OrthoDB" id="7384554at2759"/>
<protein>
    <submittedName>
        <fullName evidence="4">Uncharacterized protein LOC111360859 isoform X1</fullName>
    </submittedName>
</protein>
<feature type="compositionally biased region" description="Basic and acidic residues" evidence="1">
    <location>
        <begin position="315"/>
        <end position="328"/>
    </location>
</feature>
<reference evidence="4" key="1">
    <citation type="submission" date="2025-08" db="UniProtKB">
        <authorList>
            <consortium name="RefSeq"/>
        </authorList>
    </citation>
    <scope>IDENTIFICATION</scope>
    <source>
        <strain evidence="4">Ishihara</strain>
        <tissue evidence="4">Whole body</tissue>
    </source>
</reference>
<feature type="compositionally biased region" description="Basic residues" evidence="1">
    <location>
        <begin position="336"/>
        <end position="354"/>
    </location>
</feature>
<feature type="region of interest" description="Disordered" evidence="1">
    <location>
        <begin position="278"/>
        <end position="355"/>
    </location>
</feature>
<dbReference type="RefSeq" id="XP_022832904.1">
    <property type="nucleotide sequence ID" value="XM_022977136.1"/>
</dbReference>
<evidence type="ECO:0000256" key="1">
    <source>
        <dbReference type="SAM" id="MobiDB-lite"/>
    </source>
</evidence>
<gene>
    <name evidence="4" type="primary">LOC111360859</name>
</gene>
<sequence>MAHSKMGRIRYLVLSVCLLQAALAVKVKVVMHSEQEESKMEEEESTHTEPWDHKKRLDVTMLPFIKTRKHGDDKQIELDEEKTTTEKQKQQHPNEMIFPLIYHQSHVNSMFKFGENWYTWSTEKRTDGSKAINYYICYDEPKRCDDIGWERTDALPKCAFQIDSLLPDDRACINSFGVEPHSGGICDGAEQMKVAEIVRACGPRIRSLWRFVRVGRRPANAAKPADVNSLICEEEEECFITIEYRIHHDRITFSLHEPTRGQTFKSVLKREVPVEEEKVTSTTEVHPHVLHRKKVTREEEPSRIGNKKFHLKSKSKAEGKGIVKERNDSGTYGNRRAPKNKIKARSETRHRHLHASTTSWMKNTPTMKRYKWHAYGETKSIKWSPLE</sequence>
<feature type="chain" id="PRO_5039903270" evidence="2">
    <location>
        <begin position="25"/>
        <end position="387"/>
    </location>
</feature>
<dbReference type="GeneID" id="111360859"/>
<keyword evidence="3" id="KW-1185">Reference proteome</keyword>